<accession>A0AAD8B3N4</accession>
<keyword evidence="4" id="KW-1185">Reference proteome</keyword>
<reference evidence="3" key="2">
    <citation type="submission" date="2023-04" db="EMBL/GenBank/DDBJ databases">
        <authorList>
            <person name="Bu L."/>
            <person name="Lu L."/>
            <person name="Laidemitt M.R."/>
            <person name="Zhang S.M."/>
            <person name="Mutuku M."/>
            <person name="Mkoji G."/>
            <person name="Steinauer M."/>
            <person name="Loker E.S."/>
        </authorList>
    </citation>
    <scope>NUCLEOTIDE SEQUENCE</scope>
    <source>
        <strain evidence="3">KasaAsao</strain>
        <tissue evidence="3">Whole Snail</tissue>
    </source>
</reference>
<feature type="non-terminal residue" evidence="3">
    <location>
        <position position="385"/>
    </location>
</feature>
<proteinExistence type="predicted"/>
<evidence type="ECO:0000313" key="4">
    <source>
        <dbReference type="Proteomes" id="UP001233172"/>
    </source>
</evidence>
<protein>
    <submittedName>
        <fullName evidence="3">Myosin-9-like isoform X1</fullName>
    </submittedName>
</protein>
<evidence type="ECO:0000313" key="3">
    <source>
        <dbReference type="EMBL" id="KAK0046778.1"/>
    </source>
</evidence>
<evidence type="ECO:0000256" key="2">
    <source>
        <dbReference type="SAM" id="MobiDB-lite"/>
    </source>
</evidence>
<sequence length="385" mass="44363">MGHKVKIDKGFHDILKTLSSGVGRENKKTFTSILTSIGYQMRPLKELADVVPKLEVLEDIVEQLQGVIADIKNVLTKCSSWIDEKEDSTYQSIKQMLVSKTCEYVKQFFLMAHENNDKLAEPVNTEEEMNTVTGIQTIEAPGSDIKGSLDYKRLQESVKEITASIKSHSEIIEVLQKRYKSLVKGNIKEIAANVTTHSDMIESLKENISEILSTQNQFNETICAEHYKEIMEELSVASSFMSNLKDENIKLKLELKDYNKKVDDVSDRFYKGMESVSEFAKDQHILNKLQRRNKELADQSTKDQHHLDKLRKEIQKLTDDSVELKQHLDNAKESIVRFKEENVELRQHLDNAKESIERFKEENGKHQAILETKEFENQKQTEKLG</sequence>
<keyword evidence="1" id="KW-0175">Coiled coil</keyword>
<comment type="caution">
    <text evidence="3">The sequence shown here is derived from an EMBL/GenBank/DDBJ whole genome shotgun (WGS) entry which is preliminary data.</text>
</comment>
<feature type="compositionally biased region" description="Basic and acidic residues" evidence="2">
    <location>
        <begin position="371"/>
        <end position="385"/>
    </location>
</feature>
<dbReference type="EMBL" id="JASAOG010000160">
    <property type="protein sequence ID" value="KAK0046778.1"/>
    <property type="molecule type" value="Genomic_DNA"/>
</dbReference>
<evidence type="ECO:0000256" key="1">
    <source>
        <dbReference type="SAM" id="Coils"/>
    </source>
</evidence>
<organism evidence="3 4">
    <name type="scientific">Biomphalaria pfeifferi</name>
    <name type="common">Bloodfluke planorb</name>
    <name type="synonym">Freshwater snail</name>
    <dbReference type="NCBI Taxonomy" id="112525"/>
    <lineage>
        <taxon>Eukaryota</taxon>
        <taxon>Metazoa</taxon>
        <taxon>Spiralia</taxon>
        <taxon>Lophotrochozoa</taxon>
        <taxon>Mollusca</taxon>
        <taxon>Gastropoda</taxon>
        <taxon>Heterobranchia</taxon>
        <taxon>Euthyneura</taxon>
        <taxon>Panpulmonata</taxon>
        <taxon>Hygrophila</taxon>
        <taxon>Lymnaeoidea</taxon>
        <taxon>Planorbidae</taxon>
        <taxon>Biomphalaria</taxon>
    </lineage>
</organism>
<gene>
    <name evidence="3" type="ORF">Bpfe_023802</name>
</gene>
<dbReference type="AlphaFoldDB" id="A0AAD8B3N4"/>
<feature type="region of interest" description="Disordered" evidence="2">
    <location>
        <begin position="360"/>
        <end position="385"/>
    </location>
</feature>
<name>A0AAD8B3N4_BIOPF</name>
<feature type="coiled-coil region" evidence="1">
    <location>
        <begin position="241"/>
        <end position="268"/>
    </location>
</feature>
<dbReference type="Proteomes" id="UP001233172">
    <property type="component" value="Unassembled WGS sequence"/>
</dbReference>
<reference evidence="3" key="1">
    <citation type="journal article" date="2023" name="PLoS Negl. Trop. Dis.">
        <title>A genome sequence for Biomphalaria pfeifferi, the major vector snail for the human-infecting parasite Schistosoma mansoni.</title>
        <authorList>
            <person name="Bu L."/>
            <person name="Lu L."/>
            <person name="Laidemitt M.R."/>
            <person name="Zhang S.M."/>
            <person name="Mutuku M."/>
            <person name="Mkoji G."/>
            <person name="Steinauer M."/>
            <person name="Loker E.S."/>
        </authorList>
    </citation>
    <scope>NUCLEOTIDE SEQUENCE</scope>
    <source>
        <strain evidence="3">KasaAsao</strain>
    </source>
</reference>